<dbReference type="PROSITE" id="PS51257">
    <property type="entry name" value="PROKAR_LIPOPROTEIN"/>
    <property type="match status" value="1"/>
</dbReference>
<evidence type="ECO:0000256" key="1">
    <source>
        <dbReference type="SAM" id="MobiDB-lite"/>
    </source>
</evidence>
<accession>A0ABQ3AH38</accession>
<sequence length="235" mass="23067">MRKTLFAIAAAASVTTACLALTACGPGGGGTDSHPSASASTAGQPSATASSPAATPGNGSGNGSGTSSSDPGTGQSAFALGVPSRTVGTKLVGILEITPTTVVYTKEGDGTTARFGTFAVITTKDASLTANAADEEPASAGGTKGGWRWIAADGQSVAEGNGSASKVRVSGYDGVGRIEPGTSQLRSEVFDLTPDQAKGGGTLVYTDATGAENRWKIPAVDSGPQAADVKKRLAS</sequence>
<dbReference type="Proteomes" id="UP000600946">
    <property type="component" value="Unassembled WGS sequence"/>
</dbReference>
<feature type="compositionally biased region" description="Low complexity" evidence="1">
    <location>
        <begin position="65"/>
        <end position="74"/>
    </location>
</feature>
<dbReference type="EMBL" id="BMUU01000008">
    <property type="protein sequence ID" value="GGY48808.1"/>
    <property type="molecule type" value="Genomic_DNA"/>
</dbReference>
<evidence type="ECO:0000256" key="2">
    <source>
        <dbReference type="SAM" id="SignalP"/>
    </source>
</evidence>
<comment type="caution">
    <text evidence="3">The sequence shown here is derived from an EMBL/GenBank/DDBJ whole genome shotgun (WGS) entry which is preliminary data.</text>
</comment>
<feature type="signal peptide" evidence="2">
    <location>
        <begin position="1"/>
        <end position="22"/>
    </location>
</feature>
<name>A0ABQ3AH38_9ACTN</name>
<feature type="chain" id="PRO_5046731515" description="Lipoprotein" evidence="2">
    <location>
        <begin position="23"/>
        <end position="235"/>
    </location>
</feature>
<keyword evidence="4" id="KW-1185">Reference proteome</keyword>
<organism evidence="3 4">
    <name type="scientific">Streptomyces xanthochromogenes</name>
    <dbReference type="NCBI Taxonomy" id="67384"/>
    <lineage>
        <taxon>Bacteria</taxon>
        <taxon>Bacillati</taxon>
        <taxon>Actinomycetota</taxon>
        <taxon>Actinomycetes</taxon>
        <taxon>Kitasatosporales</taxon>
        <taxon>Streptomycetaceae</taxon>
        <taxon>Streptomyces</taxon>
    </lineage>
</organism>
<keyword evidence="2" id="KW-0732">Signal</keyword>
<feature type="region of interest" description="Disordered" evidence="1">
    <location>
        <begin position="29"/>
        <end position="79"/>
    </location>
</feature>
<evidence type="ECO:0000313" key="4">
    <source>
        <dbReference type="Proteomes" id="UP000600946"/>
    </source>
</evidence>
<gene>
    <name evidence="3" type="ORF">GCM10010326_48970</name>
</gene>
<evidence type="ECO:0000313" key="3">
    <source>
        <dbReference type="EMBL" id="GGY48808.1"/>
    </source>
</evidence>
<feature type="compositionally biased region" description="Low complexity" evidence="1">
    <location>
        <begin position="35"/>
        <end position="57"/>
    </location>
</feature>
<dbReference type="GeneID" id="96292813"/>
<protein>
    <recommendedName>
        <fullName evidence="5">Lipoprotein</fullName>
    </recommendedName>
</protein>
<reference evidence="4" key="1">
    <citation type="journal article" date="2019" name="Int. J. Syst. Evol. Microbiol.">
        <title>The Global Catalogue of Microorganisms (GCM) 10K type strain sequencing project: providing services to taxonomists for standard genome sequencing and annotation.</title>
        <authorList>
            <consortium name="The Broad Institute Genomics Platform"/>
            <consortium name="The Broad Institute Genome Sequencing Center for Infectious Disease"/>
            <person name="Wu L."/>
            <person name="Ma J."/>
        </authorList>
    </citation>
    <scope>NUCLEOTIDE SEQUENCE [LARGE SCALE GENOMIC DNA]</scope>
    <source>
        <strain evidence="4">JCM 4594</strain>
    </source>
</reference>
<evidence type="ECO:0008006" key="5">
    <source>
        <dbReference type="Google" id="ProtNLM"/>
    </source>
</evidence>
<dbReference type="RefSeq" id="WP_190028254.1">
    <property type="nucleotide sequence ID" value="NZ_BMUU01000008.1"/>
</dbReference>
<proteinExistence type="predicted"/>